<reference evidence="1 2" key="1">
    <citation type="journal article" date="2019" name="Nat. Ecol. Evol.">
        <title>Megaphylogeny resolves global patterns of mushroom evolution.</title>
        <authorList>
            <person name="Varga T."/>
            <person name="Krizsan K."/>
            <person name="Foldi C."/>
            <person name="Dima B."/>
            <person name="Sanchez-Garcia M."/>
            <person name="Sanchez-Ramirez S."/>
            <person name="Szollosi G.J."/>
            <person name="Szarkandi J.G."/>
            <person name="Papp V."/>
            <person name="Albert L."/>
            <person name="Andreopoulos W."/>
            <person name="Angelini C."/>
            <person name="Antonin V."/>
            <person name="Barry K.W."/>
            <person name="Bougher N.L."/>
            <person name="Buchanan P."/>
            <person name="Buyck B."/>
            <person name="Bense V."/>
            <person name="Catcheside P."/>
            <person name="Chovatia M."/>
            <person name="Cooper J."/>
            <person name="Damon W."/>
            <person name="Desjardin D."/>
            <person name="Finy P."/>
            <person name="Geml J."/>
            <person name="Haridas S."/>
            <person name="Hughes K."/>
            <person name="Justo A."/>
            <person name="Karasinski D."/>
            <person name="Kautmanova I."/>
            <person name="Kiss B."/>
            <person name="Kocsube S."/>
            <person name="Kotiranta H."/>
            <person name="LaButti K.M."/>
            <person name="Lechner B.E."/>
            <person name="Liimatainen K."/>
            <person name="Lipzen A."/>
            <person name="Lukacs Z."/>
            <person name="Mihaltcheva S."/>
            <person name="Morgado L.N."/>
            <person name="Niskanen T."/>
            <person name="Noordeloos M.E."/>
            <person name="Ohm R.A."/>
            <person name="Ortiz-Santana B."/>
            <person name="Ovrebo C."/>
            <person name="Racz N."/>
            <person name="Riley R."/>
            <person name="Savchenko A."/>
            <person name="Shiryaev A."/>
            <person name="Soop K."/>
            <person name="Spirin V."/>
            <person name="Szebenyi C."/>
            <person name="Tomsovsky M."/>
            <person name="Tulloss R.E."/>
            <person name="Uehling J."/>
            <person name="Grigoriev I.V."/>
            <person name="Vagvolgyi C."/>
            <person name="Papp T."/>
            <person name="Martin F.M."/>
            <person name="Miettinen O."/>
            <person name="Hibbett D.S."/>
            <person name="Nagy L.G."/>
        </authorList>
    </citation>
    <scope>NUCLEOTIDE SEQUENCE [LARGE SCALE GENOMIC DNA]</scope>
    <source>
        <strain evidence="1 2">NL-1719</strain>
    </source>
</reference>
<sequence>MKDSAEWPEDELEATNVRWVIQHDDGVHDHRTDVILRVESLPALWQHTDFIPEHWSSSGRARCRNAMMELWCPALKSSPNSEGASGSTCLQKKSRPGTDFCQNLVSGLGVSNVNSTGCSQIVRSSGANRADHCLGKGGNILFEQSNEMVGWL</sequence>
<accession>A0ACD3AVP9</accession>
<evidence type="ECO:0000313" key="2">
    <source>
        <dbReference type="Proteomes" id="UP000308600"/>
    </source>
</evidence>
<evidence type="ECO:0000313" key="1">
    <source>
        <dbReference type="EMBL" id="TFK70073.1"/>
    </source>
</evidence>
<keyword evidence="2" id="KW-1185">Reference proteome</keyword>
<organism evidence="1 2">
    <name type="scientific">Pluteus cervinus</name>
    <dbReference type="NCBI Taxonomy" id="181527"/>
    <lineage>
        <taxon>Eukaryota</taxon>
        <taxon>Fungi</taxon>
        <taxon>Dikarya</taxon>
        <taxon>Basidiomycota</taxon>
        <taxon>Agaricomycotina</taxon>
        <taxon>Agaricomycetes</taxon>
        <taxon>Agaricomycetidae</taxon>
        <taxon>Agaricales</taxon>
        <taxon>Pluteineae</taxon>
        <taxon>Pluteaceae</taxon>
        <taxon>Pluteus</taxon>
    </lineage>
</organism>
<dbReference type="Proteomes" id="UP000308600">
    <property type="component" value="Unassembled WGS sequence"/>
</dbReference>
<dbReference type="EMBL" id="ML208319">
    <property type="protein sequence ID" value="TFK70073.1"/>
    <property type="molecule type" value="Genomic_DNA"/>
</dbReference>
<protein>
    <submittedName>
        <fullName evidence="1">Uncharacterized protein</fullName>
    </submittedName>
</protein>
<proteinExistence type="predicted"/>
<name>A0ACD3AVP9_9AGAR</name>
<gene>
    <name evidence="1" type="ORF">BDN72DRAFT_839517</name>
</gene>